<accession>A0A1Y1QII8</accession>
<organism evidence="2 3">
    <name type="scientific">Thiothrix lacustris</name>
    <dbReference type="NCBI Taxonomy" id="525917"/>
    <lineage>
        <taxon>Bacteria</taxon>
        <taxon>Pseudomonadati</taxon>
        <taxon>Pseudomonadota</taxon>
        <taxon>Gammaproteobacteria</taxon>
        <taxon>Thiotrichales</taxon>
        <taxon>Thiotrichaceae</taxon>
        <taxon>Thiothrix</taxon>
    </lineage>
</organism>
<dbReference type="EMBL" id="MTEJ01000241">
    <property type="protein sequence ID" value="OQX06525.1"/>
    <property type="molecule type" value="Genomic_DNA"/>
</dbReference>
<evidence type="ECO:0000313" key="3">
    <source>
        <dbReference type="Proteomes" id="UP000192491"/>
    </source>
</evidence>
<keyword evidence="1" id="KW-0175">Coiled coil</keyword>
<evidence type="ECO:0000313" key="2">
    <source>
        <dbReference type="EMBL" id="OQX06525.1"/>
    </source>
</evidence>
<name>A0A1Y1QII8_9GAMM</name>
<gene>
    <name evidence="2" type="ORF">BWK73_30700</name>
</gene>
<dbReference type="AlphaFoldDB" id="A0A1Y1QII8"/>
<feature type="coiled-coil region" evidence="1">
    <location>
        <begin position="295"/>
        <end position="360"/>
    </location>
</feature>
<dbReference type="Proteomes" id="UP000192491">
    <property type="component" value="Unassembled WGS sequence"/>
</dbReference>
<feature type="non-terminal residue" evidence="2">
    <location>
        <position position="1"/>
    </location>
</feature>
<protein>
    <submittedName>
        <fullName evidence="2">Uncharacterized protein</fullName>
    </submittedName>
</protein>
<sequence length="510" mass="55554">REYLLAHGYDVTRKLRQPPRQFDGSISTYADRKNDQTPTLANESAPLAALAPMADSAKQTVSEYAQKVEQGLKASPEIIATEYARADYANKQVLADAGALAGKIGNKLDAVLYPPAPLKETDSFKQSPEQLAFVQREHQKRVDEYERAKQSTLSGENTVKYLTPRLSVADTVKAIQANVKQSGASSPEAITAAVFDAFAALPNPAPLPDVFLDRIADKMAEKNAEKAIPITAPSVPFHQQQGATGIHNPVLGTAEEHYTLPLSTVVDPFPRGLLPVVDHGQQTTETTADHGQQTTAAALEKVAELEQKLAIQADEMAAKQREVDRARQRLQANAQAKLNAEREERNRAEAARELEIRQREETTAHEARQRAEVAAATAARELEIRQREETMAHEARQRETELRQRAEAAATVARELAAAAALAEEKAERGALTDEQIELATAVVRAAITEGHIQKVGIPQVSPLFKEAGLPTNAKAQRALYKLAGKTLEAETLLIQNPDKGVGQPLYLIA</sequence>
<proteinExistence type="predicted"/>
<reference evidence="2 3" key="1">
    <citation type="submission" date="2017-01" db="EMBL/GenBank/DDBJ databases">
        <title>Novel large sulfur bacteria in the metagenomes of groundwater-fed chemosynthetic microbial mats in the Lake Huron basin.</title>
        <authorList>
            <person name="Sharrar A.M."/>
            <person name="Flood B.E."/>
            <person name="Bailey J.V."/>
            <person name="Jones D.S."/>
            <person name="Biddanda B."/>
            <person name="Ruberg S.A."/>
            <person name="Marcus D.N."/>
            <person name="Dick G.J."/>
        </authorList>
    </citation>
    <scope>NUCLEOTIDE SEQUENCE [LARGE SCALE GENOMIC DNA]</scope>
    <source>
        <strain evidence="2">A8</strain>
    </source>
</reference>
<evidence type="ECO:0000256" key="1">
    <source>
        <dbReference type="SAM" id="Coils"/>
    </source>
</evidence>
<comment type="caution">
    <text evidence="2">The sequence shown here is derived from an EMBL/GenBank/DDBJ whole genome shotgun (WGS) entry which is preliminary data.</text>
</comment>